<keyword evidence="2" id="KW-1133">Transmembrane helix</keyword>
<evidence type="ECO:0000256" key="2">
    <source>
        <dbReference type="SAM" id="Phobius"/>
    </source>
</evidence>
<reference evidence="3" key="2">
    <citation type="submission" date="2022-09" db="EMBL/GenBank/DDBJ databases">
        <authorList>
            <person name="Sun Q."/>
            <person name="Ohkuma M."/>
        </authorList>
    </citation>
    <scope>NUCLEOTIDE SEQUENCE</scope>
    <source>
        <strain evidence="3">JCM 3093</strain>
    </source>
</reference>
<dbReference type="InterPro" id="IPR046095">
    <property type="entry name" value="DUF6113"/>
</dbReference>
<keyword evidence="2" id="KW-0472">Membrane</keyword>
<keyword evidence="2" id="KW-0812">Transmembrane</keyword>
<dbReference type="EMBL" id="BMQD01000008">
    <property type="protein sequence ID" value="GGK68769.1"/>
    <property type="molecule type" value="Genomic_DNA"/>
</dbReference>
<name>A0AA37F4K7_9ACTN</name>
<feature type="transmembrane region" description="Helical" evidence="2">
    <location>
        <begin position="118"/>
        <end position="138"/>
    </location>
</feature>
<evidence type="ECO:0008006" key="5">
    <source>
        <dbReference type="Google" id="ProtNLM"/>
    </source>
</evidence>
<proteinExistence type="predicted"/>
<comment type="caution">
    <text evidence="3">The sequence shown here is derived from an EMBL/GenBank/DDBJ whole genome shotgun (WGS) entry which is preliminary data.</text>
</comment>
<accession>A0AA37F4K7</accession>
<feature type="transmembrane region" description="Helical" evidence="2">
    <location>
        <begin position="30"/>
        <end position="50"/>
    </location>
</feature>
<protein>
    <recommendedName>
        <fullName evidence="5">Integral membrane protein</fullName>
    </recommendedName>
</protein>
<organism evidence="3 4">
    <name type="scientific">Planomonospora parontospora</name>
    <dbReference type="NCBI Taxonomy" id="58119"/>
    <lineage>
        <taxon>Bacteria</taxon>
        <taxon>Bacillati</taxon>
        <taxon>Actinomycetota</taxon>
        <taxon>Actinomycetes</taxon>
        <taxon>Streptosporangiales</taxon>
        <taxon>Streptosporangiaceae</taxon>
        <taxon>Planomonospora</taxon>
    </lineage>
</organism>
<evidence type="ECO:0000256" key="1">
    <source>
        <dbReference type="SAM" id="MobiDB-lite"/>
    </source>
</evidence>
<feature type="transmembrane region" description="Helical" evidence="2">
    <location>
        <begin position="87"/>
        <end position="106"/>
    </location>
</feature>
<reference evidence="3" key="1">
    <citation type="journal article" date="2014" name="Int. J. Syst. Evol. Microbiol.">
        <title>Complete genome sequence of Corynebacterium casei LMG S-19264T (=DSM 44701T), isolated from a smear-ripened cheese.</title>
        <authorList>
            <consortium name="US DOE Joint Genome Institute (JGI-PGF)"/>
            <person name="Walter F."/>
            <person name="Albersmeier A."/>
            <person name="Kalinowski J."/>
            <person name="Ruckert C."/>
        </authorList>
    </citation>
    <scope>NUCLEOTIDE SEQUENCE</scope>
    <source>
        <strain evidence="3">JCM 3093</strain>
    </source>
</reference>
<dbReference type="Proteomes" id="UP000627984">
    <property type="component" value="Unassembled WGS sequence"/>
</dbReference>
<feature type="transmembrane region" description="Helical" evidence="2">
    <location>
        <begin position="56"/>
        <end position="75"/>
    </location>
</feature>
<sequence length="163" mass="16205">MVVEGIPEAGPATGPGTGGTQAAAGPPPRLLTAAAYAVLVLLGALMGLMGGFQHSWYLRPVPISAIGWVLGTFAVCHGAGRAMGGRAGAMAPAAGWLAVTTLWLTARPEGDLVIADDVSGYVYLYGGLLAALAGALLVPPGSGGSWLLSGHPHGSHPVRSDSS</sequence>
<gene>
    <name evidence="3" type="ORF">GCM10010126_30190</name>
</gene>
<feature type="region of interest" description="Disordered" evidence="1">
    <location>
        <begin position="1"/>
        <end position="24"/>
    </location>
</feature>
<dbReference type="Pfam" id="PF19608">
    <property type="entry name" value="DUF6113"/>
    <property type="match status" value="1"/>
</dbReference>
<dbReference type="AlphaFoldDB" id="A0AA37F4K7"/>
<evidence type="ECO:0000313" key="4">
    <source>
        <dbReference type="Proteomes" id="UP000627984"/>
    </source>
</evidence>
<evidence type="ECO:0000313" key="3">
    <source>
        <dbReference type="EMBL" id="GGK68769.1"/>
    </source>
</evidence>